<evidence type="ECO:0000313" key="1">
    <source>
        <dbReference type="EMBL" id="ETR66408.1"/>
    </source>
</evidence>
<gene>
    <name evidence="1" type="ORF">OMM_12834</name>
</gene>
<organism evidence="1 2">
    <name type="scientific">Candidatus Magnetoglobus multicellularis str. Araruama</name>
    <dbReference type="NCBI Taxonomy" id="890399"/>
    <lineage>
        <taxon>Bacteria</taxon>
        <taxon>Pseudomonadati</taxon>
        <taxon>Thermodesulfobacteriota</taxon>
        <taxon>Desulfobacteria</taxon>
        <taxon>Desulfobacterales</taxon>
        <taxon>Desulfobacteraceae</taxon>
        <taxon>Candidatus Magnetoglobus</taxon>
    </lineage>
</organism>
<dbReference type="AlphaFoldDB" id="A0A1V1NV22"/>
<dbReference type="InterPro" id="IPR028974">
    <property type="entry name" value="TSP_type-3_rpt"/>
</dbReference>
<dbReference type="EMBL" id="ATBP01002008">
    <property type="protein sequence ID" value="ETR66408.1"/>
    <property type="molecule type" value="Genomic_DNA"/>
</dbReference>
<name>A0A1V1NV22_9BACT</name>
<protein>
    <submittedName>
        <fullName evidence="1">Uncharacterized protein</fullName>
    </submittedName>
</protein>
<comment type="caution">
    <text evidence="1">The sequence shown here is derived from an EMBL/GenBank/DDBJ whole genome shotgun (WGS) entry which is preliminary data.</text>
</comment>
<sequence>AWGESDASGPFALVFYSNGYYVHVNKIGIEYGTYNWNSSTGHLISSVIIDNNGGGGLSDWDPNTPGNYSENDTFFVNEDTLTVIDGDETSIFKRVIHKTSTIITDTDDDGVPDQWDKCQDTPKGLWTDKSGCPASGIYTIEQMNQAVLKERMKYDPDLDGVIDLKVAIHALQIITDTIVETSDPVIPEKFSMDWLRGRTLYQAWYGSFEDSNGNYLSKVPVVVKVFFGNDDIATATGLMNFNTDSGNYNVDANSGLLYFGGDSSEGNKIVCGSTSQYIKTHYLKNGVYNNTDLYFFNEIDAMNSAALWGGQIPKCNTE</sequence>
<accession>A0A1V1NV22</accession>
<proteinExistence type="predicted"/>
<feature type="non-terminal residue" evidence="1">
    <location>
        <position position="1"/>
    </location>
</feature>
<dbReference type="GO" id="GO:0005509">
    <property type="term" value="F:calcium ion binding"/>
    <property type="evidence" value="ECO:0007669"/>
    <property type="project" value="InterPro"/>
</dbReference>
<dbReference type="SUPFAM" id="SSF103647">
    <property type="entry name" value="TSP type-3 repeat"/>
    <property type="match status" value="1"/>
</dbReference>
<dbReference type="Proteomes" id="UP000189670">
    <property type="component" value="Unassembled WGS sequence"/>
</dbReference>
<evidence type="ECO:0000313" key="2">
    <source>
        <dbReference type="Proteomes" id="UP000189670"/>
    </source>
</evidence>
<reference evidence="2" key="1">
    <citation type="submission" date="2012-11" db="EMBL/GenBank/DDBJ databases">
        <authorList>
            <person name="Lucero-Rivera Y.E."/>
            <person name="Tovar-Ramirez D."/>
        </authorList>
    </citation>
    <scope>NUCLEOTIDE SEQUENCE [LARGE SCALE GENOMIC DNA]</scope>
    <source>
        <strain evidence="2">Araruama</strain>
    </source>
</reference>